<protein>
    <submittedName>
        <fullName evidence="2">DNA binding protein</fullName>
    </submittedName>
</protein>
<evidence type="ECO:0000313" key="2">
    <source>
        <dbReference type="EMBL" id="AXH74518.1"/>
    </source>
</evidence>
<keyword evidence="3" id="KW-1185">Reference proteome</keyword>
<dbReference type="Proteomes" id="UP000257554">
    <property type="component" value="Segment"/>
</dbReference>
<dbReference type="RefSeq" id="YP_010097693.1">
    <property type="nucleotide sequence ID" value="NC_055760.1"/>
</dbReference>
<organism evidence="2 3">
    <name type="scientific">crAssphage sp. isolate ctbg_1</name>
    <dbReference type="NCBI Taxonomy" id="2989854"/>
    <lineage>
        <taxon>Viruses</taxon>
        <taxon>Duplodnaviria</taxon>
        <taxon>Heunggongvirae</taxon>
        <taxon>Uroviricota</taxon>
        <taxon>Caudoviricetes</taxon>
        <taxon>Crassvirales</taxon>
        <taxon>Intestiviridae</taxon>
        <taxon>Crudevirinae</taxon>
        <taxon>Whopevirus</taxon>
        <taxon>Whopevirus animalis</taxon>
    </lineage>
</organism>
<sequence>MKPKVFIFEFPIDSNVTKRSLTENFRKGRKDRKKRSKHDTSLRANESNQVDANTTDTVDMKDMVFMPQQEVDNLHNQIKAKDSEIARLRAIILDIQGTIETLSADISLAL</sequence>
<feature type="region of interest" description="Disordered" evidence="1">
    <location>
        <begin position="23"/>
        <end position="56"/>
    </location>
</feature>
<feature type="compositionally biased region" description="Polar residues" evidence="1">
    <location>
        <begin position="42"/>
        <end position="56"/>
    </location>
</feature>
<dbReference type="EMBL" id="MH616963">
    <property type="protein sequence ID" value="AXH74518.1"/>
    <property type="molecule type" value="Genomic_DNA"/>
</dbReference>
<evidence type="ECO:0000256" key="1">
    <source>
        <dbReference type="SAM" id="MobiDB-lite"/>
    </source>
</evidence>
<proteinExistence type="predicted"/>
<name>A0A345MT18_9CAUD</name>
<feature type="compositionally biased region" description="Basic residues" evidence="1">
    <location>
        <begin position="27"/>
        <end position="37"/>
    </location>
</feature>
<reference evidence="2 3" key="1">
    <citation type="submission" date="2018-07" db="EMBL/GenBank/DDBJ databases">
        <title>Uncovering a Universe of Circular DNA Viruses in Animal Metagenomes.</title>
        <authorList>
            <person name="Tisza M."/>
            <person name="Buck C."/>
            <person name="Pastrana D."/>
            <person name="Welch N."/>
            <person name="Peretti A."/>
        </authorList>
    </citation>
    <scope>NUCLEOTIDE SEQUENCE [LARGE SCALE GENOMIC DNA]</scope>
    <source>
        <strain evidence="2">Ctbg_1</strain>
    </source>
</reference>
<accession>A0A345MT18</accession>
<evidence type="ECO:0000313" key="3">
    <source>
        <dbReference type="Proteomes" id="UP000257554"/>
    </source>
</evidence>
<dbReference type="GeneID" id="76971889"/>